<evidence type="ECO:0000313" key="3">
    <source>
        <dbReference type="EMBL" id="MQM01624.1"/>
    </source>
</evidence>
<dbReference type="InterPro" id="IPR027417">
    <property type="entry name" value="P-loop_NTPase"/>
</dbReference>
<sequence length="64" mass="7394">MNLEFSTSKITTEGINKDGVLGKGRHVEKKLFFRKGEVGDWTNHLTPEMAEKLDRITKEKLRSF</sequence>
<dbReference type="AlphaFoldDB" id="A0A843WBS4"/>
<dbReference type="OrthoDB" id="692105at2759"/>
<dbReference type="GO" id="GO:0008146">
    <property type="term" value="F:sulfotransferase activity"/>
    <property type="evidence" value="ECO:0007669"/>
    <property type="project" value="InterPro"/>
</dbReference>
<reference evidence="3" key="1">
    <citation type="submission" date="2017-07" db="EMBL/GenBank/DDBJ databases">
        <title>Taro Niue Genome Assembly and Annotation.</title>
        <authorList>
            <person name="Atibalentja N."/>
            <person name="Keating K."/>
            <person name="Fields C.J."/>
        </authorList>
    </citation>
    <scope>NUCLEOTIDE SEQUENCE</scope>
    <source>
        <strain evidence="3">Niue_2</strain>
        <tissue evidence="3">Leaf</tissue>
    </source>
</reference>
<dbReference type="Gene3D" id="3.40.50.300">
    <property type="entry name" value="P-loop containing nucleotide triphosphate hydrolases"/>
    <property type="match status" value="1"/>
</dbReference>
<evidence type="ECO:0000313" key="4">
    <source>
        <dbReference type="Proteomes" id="UP000652761"/>
    </source>
</evidence>
<evidence type="ECO:0000256" key="1">
    <source>
        <dbReference type="RuleBase" id="RU361155"/>
    </source>
</evidence>
<dbReference type="SUPFAM" id="SSF52540">
    <property type="entry name" value="P-loop containing nucleoside triphosphate hydrolases"/>
    <property type="match status" value="1"/>
</dbReference>
<evidence type="ECO:0000259" key="2">
    <source>
        <dbReference type="Pfam" id="PF00685"/>
    </source>
</evidence>
<accession>A0A843WBS4</accession>
<comment type="caution">
    <text evidence="3">The sequence shown here is derived from an EMBL/GenBank/DDBJ whole genome shotgun (WGS) entry which is preliminary data.</text>
</comment>
<gene>
    <name evidence="3" type="ORF">Taro_034385</name>
</gene>
<dbReference type="EMBL" id="NMUH01002711">
    <property type="protein sequence ID" value="MQM01624.1"/>
    <property type="molecule type" value="Genomic_DNA"/>
</dbReference>
<dbReference type="EC" id="2.8.2.-" evidence="1"/>
<keyword evidence="1" id="KW-0808">Transferase</keyword>
<protein>
    <recommendedName>
        <fullName evidence="1">Sulfotransferase</fullName>
        <ecNumber evidence="1">2.8.2.-</ecNumber>
    </recommendedName>
</protein>
<dbReference type="InterPro" id="IPR000863">
    <property type="entry name" value="Sulfotransferase_dom"/>
</dbReference>
<dbReference type="Proteomes" id="UP000652761">
    <property type="component" value="Unassembled WGS sequence"/>
</dbReference>
<name>A0A843WBS4_COLES</name>
<dbReference type="Pfam" id="PF00685">
    <property type="entry name" value="Sulfotransfer_1"/>
    <property type="match status" value="1"/>
</dbReference>
<keyword evidence="4" id="KW-1185">Reference proteome</keyword>
<proteinExistence type="inferred from homology"/>
<feature type="domain" description="Sulfotransferase" evidence="2">
    <location>
        <begin position="16"/>
        <end position="63"/>
    </location>
</feature>
<organism evidence="3 4">
    <name type="scientific">Colocasia esculenta</name>
    <name type="common">Wild taro</name>
    <name type="synonym">Arum esculentum</name>
    <dbReference type="NCBI Taxonomy" id="4460"/>
    <lineage>
        <taxon>Eukaryota</taxon>
        <taxon>Viridiplantae</taxon>
        <taxon>Streptophyta</taxon>
        <taxon>Embryophyta</taxon>
        <taxon>Tracheophyta</taxon>
        <taxon>Spermatophyta</taxon>
        <taxon>Magnoliopsida</taxon>
        <taxon>Liliopsida</taxon>
        <taxon>Araceae</taxon>
        <taxon>Aroideae</taxon>
        <taxon>Colocasieae</taxon>
        <taxon>Colocasia</taxon>
    </lineage>
</organism>
<comment type="similarity">
    <text evidence="1">Belongs to the sulfotransferase 1 family.</text>
</comment>